<accession>A0AAV4X2S8</accession>
<name>A0AAV4X2S8_CAEEX</name>
<keyword evidence="1" id="KW-0472">Membrane</keyword>
<evidence type="ECO:0000256" key="1">
    <source>
        <dbReference type="SAM" id="Phobius"/>
    </source>
</evidence>
<keyword evidence="3" id="KW-1185">Reference proteome</keyword>
<evidence type="ECO:0000313" key="3">
    <source>
        <dbReference type="Proteomes" id="UP001054945"/>
    </source>
</evidence>
<comment type="caution">
    <text evidence="2">The sequence shown here is derived from an EMBL/GenBank/DDBJ whole genome shotgun (WGS) entry which is preliminary data.</text>
</comment>
<evidence type="ECO:0000313" key="2">
    <source>
        <dbReference type="EMBL" id="GIY88305.1"/>
    </source>
</evidence>
<protein>
    <submittedName>
        <fullName evidence="2">Uncharacterized protein</fullName>
    </submittedName>
</protein>
<sequence length="83" mass="9592">MKRLDLFYCWKICRVRNGIIPELHTITLIGDRVASHITEPIDDGIAQHVGQHTVYLLLTVYLLIAIQISTLYFVTFDSLYTQI</sequence>
<dbReference type="EMBL" id="BPLR01017046">
    <property type="protein sequence ID" value="GIY88305.1"/>
    <property type="molecule type" value="Genomic_DNA"/>
</dbReference>
<keyword evidence="1" id="KW-0812">Transmembrane</keyword>
<organism evidence="2 3">
    <name type="scientific">Caerostris extrusa</name>
    <name type="common">Bark spider</name>
    <name type="synonym">Caerostris bankana</name>
    <dbReference type="NCBI Taxonomy" id="172846"/>
    <lineage>
        <taxon>Eukaryota</taxon>
        <taxon>Metazoa</taxon>
        <taxon>Ecdysozoa</taxon>
        <taxon>Arthropoda</taxon>
        <taxon>Chelicerata</taxon>
        <taxon>Arachnida</taxon>
        <taxon>Araneae</taxon>
        <taxon>Araneomorphae</taxon>
        <taxon>Entelegynae</taxon>
        <taxon>Araneoidea</taxon>
        <taxon>Araneidae</taxon>
        <taxon>Caerostris</taxon>
    </lineage>
</organism>
<proteinExistence type="predicted"/>
<keyword evidence="1" id="KW-1133">Transmembrane helix</keyword>
<reference evidence="2 3" key="1">
    <citation type="submission" date="2021-06" db="EMBL/GenBank/DDBJ databases">
        <title>Caerostris extrusa draft genome.</title>
        <authorList>
            <person name="Kono N."/>
            <person name="Arakawa K."/>
        </authorList>
    </citation>
    <scope>NUCLEOTIDE SEQUENCE [LARGE SCALE GENOMIC DNA]</scope>
</reference>
<dbReference type="Proteomes" id="UP001054945">
    <property type="component" value="Unassembled WGS sequence"/>
</dbReference>
<gene>
    <name evidence="2" type="ORF">CEXT_587011</name>
</gene>
<feature type="transmembrane region" description="Helical" evidence="1">
    <location>
        <begin position="54"/>
        <end position="74"/>
    </location>
</feature>
<dbReference type="AlphaFoldDB" id="A0AAV4X2S8"/>